<dbReference type="EMBL" id="MRCX01000004">
    <property type="protein sequence ID" value="RKK86714.1"/>
    <property type="molecule type" value="Genomic_DNA"/>
</dbReference>
<dbReference type="AlphaFoldDB" id="A0A420P2F1"/>
<dbReference type="VEuPathDB" id="FungiDB:HZS61_001183"/>
<dbReference type="VEuPathDB" id="FungiDB:FOIG_01351"/>
<evidence type="ECO:0000313" key="2">
    <source>
        <dbReference type="Proteomes" id="UP000285084"/>
    </source>
</evidence>
<evidence type="ECO:0000313" key="1">
    <source>
        <dbReference type="EMBL" id="RKK86714.1"/>
    </source>
</evidence>
<reference evidence="1 2" key="1">
    <citation type="journal article" date="2018" name="Sci. Rep.">
        <title>Characterisation of pathogen-specific regions and novel effector candidates in Fusarium oxysporum f. sp. cepae.</title>
        <authorList>
            <person name="Armitage A.D."/>
            <person name="Taylor A."/>
            <person name="Sobczyk M.K."/>
            <person name="Baxter L."/>
            <person name="Greenfield B.P."/>
            <person name="Bates H.J."/>
            <person name="Wilson F."/>
            <person name="Jackson A.C."/>
            <person name="Ott S."/>
            <person name="Harrison R.J."/>
            <person name="Clarkson J.P."/>
        </authorList>
    </citation>
    <scope>NUCLEOTIDE SEQUENCE [LARGE SCALE GENOMIC DNA]</scope>
    <source>
        <strain evidence="1 2">Fo_A13</strain>
    </source>
</reference>
<sequence length="121" mass="13907">MRLKKRFSSIDTTWTKLLADDDYRCELISAYLWLIVHEHAFIGRNMVRGGGHIVNLKEMKEDLVENAPNIDNDDRPGPSLRHVARWCVQDTALFGHFFATRTPSDAKHTQATSSLWNCQAH</sequence>
<proteinExistence type="predicted"/>
<comment type="caution">
    <text evidence="1">The sequence shown here is derived from an EMBL/GenBank/DDBJ whole genome shotgun (WGS) entry which is preliminary data.</text>
</comment>
<dbReference type="VEuPathDB" id="FungiDB:FOZG_01550"/>
<accession>A0A420P2F1</accession>
<dbReference type="Proteomes" id="UP000285084">
    <property type="component" value="Unassembled WGS sequence"/>
</dbReference>
<organism evidence="1 2">
    <name type="scientific">Fusarium oxysporum</name>
    <name type="common">Fusarium vascular wilt</name>
    <dbReference type="NCBI Taxonomy" id="5507"/>
    <lineage>
        <taxon>Eukaryota</taxon>
        <taxon>Fungi</taxon>
        <taxon>Dikarya</taxon>
        <taxon>Ascomycota</taxon>
        <taxon>Pezizomycotina</taxon>
        <taxon>Sordariomycetes</taxon>
        <taxon>Hypocreomycetidae</taxon>
        <taxon>Hypocreales</taxon>
        <taxon>Nectriaceae</taxon>
        <taxon>Fusarium</taxon>
        <taxon>Fusarium oxysporum species complex</taxon>
    </lineage>
</organism>
<name>A0A420P2F1_FUSOX</name>
<gene>
    <name evidence="1" type="ORF">BFJ69_g936</name>
</gene>
<protein>
    <submittedName>
        <fullName evidence="1">Uncharacterized protein</fullName>
    </submittedName>
</protein>